<accession>A0A8B7NZT2</accession>
<dbReference type="Gene3D" id="1.25.10.10">
    <property type="entry name" value="Leucine-rich Repeat Variant"/>
    <property type="match status" value="1"/>
</dbReference>
<keyword evidence="12" id="KW-1185">Reference proteome</keyword>
<evidence type="ECO:0000256" key="7">
    <source>
        <dbReference type="ARBA" id="ARBA00023136"/>
    </source>
</evidence>
<dbReference type="SUPFAM" id="SSF48371">
    <property type="entry name" value="ARM repeat"/>
    <property type="match status" value="1"/>
</dbReference>
<evidence type="ECO:0000259" key="11">
    <source>
        <dbReference type="PROSITE" id="PS50180"/>
    </source>
</evidence>
<dbReference type="Gene3D" id="2.60.40.1230">
    <property type="match status" value="1"/>
</dbReference>
<dbReference type="InterPro" id="IPR002553">
    <property type="entry name" value="Clathrin/coatomer_adapt-like_N"/>
</dbReference>
<protein>
    <recommendedName>
        <fullName evidence="10">AP-1 complex subunit gamma</fullName>
    </recommendedName>
</protein>
<evidence type="ECO:0000256" key="5">
    <source>
        <dbReference type="ARBA" id="ARBA00022927"/>
    </source>
</evidence>
<gene>
    <name evidence="13 14 15" type="primary">LOC108675826</name>
</gene>
<dbReference type="RefSeq" id="XP_047737592.1">
    <property type="nucleotide sequence ID" value="XM_047881636.1"/>
</dbReference>
<dbReference type="PANTHER" id="PTHR22780">
    <property type="entry name" value="ADAPTIN, ALPHA/GAMMA/EPSILON"/>
    <property type="match status" value="1"/>
</dbReference>
<dbReference type="SMART" id="SM00809">
    <property type="entry name" value="Alpha_adaptinC2"/>
    <property type="match status" value="1"/>
</dbReference>
<keyword evidence="8 10" id="KW-0968">Cytoplasmic vesicle</keyword>
<dbReference type="Pfam" id="PF01602">
    <property type="entry name" value="Adaptin_N"/>
    <property type="match status" value="1"/>
</dbReference>
<dbReference type="FunFam" id="1.25.10.10:FF:000030">
    <property type="entry name" value="AP-1 complex subunit gamma"/>
    <property type="match status" value="1"/>
</dbReference>
<name>A0A8B7NZT2_HYAAZ</name>
<dbReference type="InterPro" id="IPR008152">
    <property type="entry name" value="Clathrin_a/b/g-adaptin_app_Ig"/>
</dbReference>
<comment type="subcellular location">
    <subcellularLocation>
        <location evidence="1">Cytoplasmic vesicle membrane</location>
    </subcellularLocation>
    <subcellularLocation>
        <location evidence="9">Endomembrane system</location>
        <topology evidence="9">Peripheral membrane protein</topology>
        <orientation evidence="9">Cytoplasmic side</orientation>
    </subcellularLocation>
    <subcellularLocation>
        <location evidence="2">Golgi apparatus</location>
    </subcellularLocation>
</comment>
<evidence type="ECO:0000256" key="8">
    <source>
        <dbReference type="ARBA" id="ARBA00023329"/>
    </source>
</evidence>
<dbReference type="AlphaFoldDB" id="A0A8B7NZT2"/>
<dbReference type="InterPro" id="IPR011989">
    <property type="entry name" value="ARM-like"/>
</dbReference>
<dbReference type="RefSeq" id="XP_018019344.1">
    <property type="nucleotide sequence ID" value="XM_018163855.2"/>
</dbReference>
<evidence type="ECO:0000256" key="6">
    <source>
        <dbReference type="ARBA" id="ARBA00023034"/>
    </source>
</evidence>
<evidence type="ECO:0000313" key="13">
    <source>
        <dbReference type="RefSeq" id="XP_018019344.1"/>
    </source>
</evidence>
<keyword evidence="4 10" id="KW-0813">Transport</keyword>
<dbReference type="InterPro" id="IPR050840">
    <property type="entry name" value="Adaptor_Complx_Large_Subunit"/>
</dbReference>
<dbReference type="OrthoDB" id="28053at2759"/>
<evidence type="ECO:0000256" key="10">
    <source>
        <dbReference type="PIRNR" id="PIRNR037094"/>
    </source>
</evidence>
<dbReference type="Proteomes" id="UP000694843">
    <property type="component" value="Unplaced"/>
</dbReference>
<proteinExistence type="inferred from homology"/>
<evidence type="ECO:0000256" key="3">
    <source>
        <dbReference type="ARBA" id="ARBA00006613"/>
    </source>
</evidence>
<evidence type="ECO:0000256" key="4">
    <source>
        <dbReference type="ARBA" id="ARBA00022448"/>
    </source>
</evidence>
<dbReference type="RefSeq" id="XP_047737593.1">
    <property type="nucleotide sequence ID" value="XM_047881637.1"/>
</dbReference>
<keyword evidence="6 10" id="KW-0333">Golgi apparatus</keyword>
<evidence type="ECO:0000256" key="9">
    <source>
        <dbReference type="ARBA" id="ARBA00029433"/>
    </source>
</evidence>
<dbReference type="InterPro" id="IPR016024">
    <property type="entry name" value="ARM-type_fold"/>
</dbReference>
<keyword evidence="7 10" id="KW-0472">Membrane</keyword>
<dbReference type="PROSITE" id="PS50180">
    <property type="entry name" value="GAE"/>
    <property type="match status" value="1"/>
</dbReference>
<evidence type="ECO:0000256" key="2">
    <source>
        <dbReference type="ARBA" id="ARBA00004555"/>
    </source>
</evidence>
<dbReference type="InterPro" id="IPR017107">
    <property type="entry name" value="AP1_complex_gsu"/>
</dbReference>
<dbReference type="GO" id="GO:0030121">
    <property type="term" value="C:AP-1 adaptor complex"/>
    <property type="evidence" value="ECO:0007669"/>
    <property type="project" value="InterPro"/>
</dbReference>
<dbReference type="KEGG" id="hazt:108675826"/>
<evidence type="ECO:0000313" key="14">
    <source>
        <dbReference type="RefSeq" id="XP_047737592.1"/>
    </source>
</evidence>
<dbReference type="Pfam" id="PF02883">
    <property type="entry name" value="Alpha_adaptinC2"/>
    <property type="match status" value="1"/>
</dbReference>
<evidence type="ECO:0000256" key="1">
    <source>
        <dbReference type="ARBA" id="ARBA00004156"/>
    </source>
</evidence>
<dbReference type="GO" id="GO:0006886">
    <property type="term" value="P:intracellular protein transport"/>
    <property type="evidence" value="ECO:0007669"/>
    <property type="project" value="UniProtKB-UniRule"/>
</dbReference>
<reference evidence="13 14" key="1">
    <citation type="submission" date="2025-04" db="UniProtKB">
        <authorList>
            <consortium name="RefSeq"/>
        </authorList>
    </citation>
    <scope>IDENTIFICATION</scope>
    <source>
        <tissue evidence="13 14">Whole organism</tissue>
    </source>
</reference>
<evidence type="ECO:0000313" key="15">
    <source>
        <dbReference type="RefSeq" id="XP_047737593.1"/>
    </source>
</evidence>
<dbReference type="InterPro" id="IPR008153">
    <property type="entry name" value="GAE_dom"/>
</dbReference>
<organism evidence="12 13">
    <name type="scientific">Hyalella azteca</name>
    <name type="common">Amphipod</name>
    <dbReference type="NCBI Taxonomy" id="294128"/>
    <lineage>
        <taxon>Eukaryota</taxon>
        <taxon>Metazoa</taxon>
        <taxon>Ecdysozoa</taxon>
        <taxon>Arthropoda</taxon>
        <taxon>Crustacea</taxon>
        <taxon>Multicrustacea</taxon>
        <taxon>Malacostraca</taxon>
        <taxon>Eumalacostraca</taxon>
        <taxon>Peracarida</taxon>
        <taxon>Amphipoda</taxon>
        <taxon>Senticaudata</taxon>
        <taxon>Talitrida</taxon>
        <taxon>Talitroidea</taxon>
        <taxon>Hyalellidae</taxon>
        <taxon>Hyalella</taxon>
    </lineage>
</organism>
<sequence length="903" mass="98508">MSSIKQVINEAVEKDYTAEQREILNPYSKKGLLPEQVRQPNPIRLRDLIRQIRSAKTAAEERSVVNKECAAIRLTFREEDSVWRCRNVAKLLYIHMLGYPAHFGQMECLKLIASPRFTDKRIGYLGAMLLLDERQDVHLLITNSLKNDLKSPTQFVQGLALCTLAAIASPEMARDLADEVERLLKSSNAYIRKKAAICAVRIMSKVPELLEMFLPATRNLLSEKNHGVLITGITLITSMCVQSPDTLDHFKKTVGNLVRILKNLVMAGYSPEHDVQGVSDPFLQVKVLKLLRILGRGDGQASETMNDILAQVATNTEATKNVGNAILYETVLSIMDIQSETGLRVLAVNILGRFLLNVDKNIKYVALHTLLKVVHQDNQAVQRHRTTILECLKDADITIRRRAMELCFALINPSNVRTMMKELISFLETAETEFKAVCSSKCVTAAEQFSPNTRWHIDTLLKVIIAAGNSVPDDVVACTIQLIAESGEAEQQYAVAELWQRLSAAPLDTQPLLQVATWVCGEFANFLSLVGGGVSEGEVVAVYQRILWSSQCSAVTKQYAITSSMKLASRMPGTNSLVAQMVSAYGSHLNVELQQRGVEYTQLFTRYDSMRGPLLERMPPFERSRLRVSQDAAAANAAAAAAAAPLANGLHNNNNNDAVAAVQAPSQSDSNALLDLLGGLDDSANDVPVQVKSAPLPPAGTGSLNSDILDLLGGLGGGGGGDSGGTLISRTVNNGGILDTGLGSASNNLLDDLLNNSSSNLNNSTLANNTINSTNSLPVSTLPSSDEYGSLTIYERNNLRLVMTFQRQDSLTTITLTATNSSTSCNITDFLFQAAVPKSLQLQLLTPSSTSLAPAASLTQFIRVNNPNKAVLRMKLRLSWFADGVKIEDQNEVNNFPPALWQY</sequence>
<evidence type="ECO:0000313" key="12">
    <source>
        <dbReference type="Proteomes" id="UP000694843"/>
    </source>
</evidence>
<keyword evidence="5 10" id="KW-0653">Protein transport</keyword>
<dbReference type="GO" id="GO:0016192">
    <property type="term" value="P:vesicle-mediated transport"/>
    <property type="evidence" value="ECO:0007669"/>
    <property type="project" value="InterPro"/>
</dbReference>
<dbReference type="OMA" id="XYAPSKR"/>
<dbReference type="CTD" id="31842"/>
<dbReference type="PIRSF" id="PIRSF037094">
    <property type="entry name" value="AP1_complex_gamma"/>
    <property type="match status" value="1"/>
</dbReference>
<comment type="similarity">
    <text evidence="3 10">Belongs to the adaptor complexes large subunit family.</text>
</comment>
<dbReference type="SUPFAM" id="SSF49348">
    <property type="entry name" value="Clathrin adaptor appendage domain"/>
    <property type="match status" value="1"/>
</dbReference>
<dbReference type="InterPro" id="IPR013041">
    <property type="entry name" value="Clathrin_app_Ig-like_sf"/>
</dbReference>
<dbReference type="GeneID" id="108675826"/>
<feature type="domain" description="GAE" evidence="11">
    <location>
        <begin position="786"/>
        <end position="897"/>
    </location>
</feature>